<proteinExistence type="predicted"/>
<sequence>MKKNTGYSRNTESDPEEEQTSGAPGSSLPGNRLAEALGMNNRRTADVRVTLRTHRAAEAEDVNGLAVGHALQAVSVYGDDLVPALQPAVLHGRSLQDNLVAEQQPAIRIRYASSDEI</sequence>
<evidence type="ECO:0000313" key="3">
    <source>
        <dbReference type="Proteomes" id="UP000314294"/>
    </source>
</evidence>
<accession>A0A4Z2H8W3</accession>
<keyword evidence="3" id="KW-1185">Reference proteome</keyword>
<comment type="caution">
    <text evidence="2">The sequence shown here is derived from an EMBL/GenBank/DDBJ whole genome shotgun (WGS) entry which is preliminary data.</text>
</comment>
<dbReference type="EMBL" id="SRLO01000320">
    <property type="protein sequence ID" value="TNN61202.1"/>
    <property type="molecule type" value="Genomic_DNA"/>
</dbReference>
<dbReference type="AlphaFoldDB" id="A0A4Z2H8W3"/>
<gene>
    <name evidence="2" type="ORF">EYF80_028587</name>
</gene>
<evidence type="ECO:0000313" key="2">
    <source>
        <dbReference type="EMBL" id="TNN61202.1"/>
    </source>
</evidence>
<feature type="compositionally biased region" description="Polar residues" evidence="1">
    <location>
        <begin position="1"/>
        <end position="10"/>
    </location>
</feature>
<dbReference type="Proteomes" id="UP000314294">
    <property type="component" value="Unassembled WGS sequence"/>
</dbReference>
<organism evidence="2 3">
    <name type="scientific">Liparis tanakae</name>
    <name type="common">Tanaka's snailfish</name>
    <dbReference type="NCBI Taxonomy" id="230148"/>
    <lineage>
        <taxon>Eukaryota</taxon>
        <taxon>Metazoa</taxon>
        <taxon>Chordata</taxon>
        <taxon>Craniata</taxon>
        <taxon>Vertebrata</taxon>
        <taxon>Euteleostomi</taxon>
        <taxon>Actinopterygii</taxon>
        <taxon>Neopterygii</taxon>
        <taxon>Teleostei</taxon>
        <taxon>Neoteleostei</taxon>
        <taxon>Acanthomorphata</taxon>
        <taxon>Eupercaria</taxon>
        <taxon>Perciformes</taxon>
        <taxon>Cottioidei</taxon>
        <taxon>Cottales</taxon>
        <taxon>Liparidae</taxon>
        <taxon>Liparis</taxon>
    </lineage>
</organism>
<name>A0A4Z2H8W3_9TELE</name>
<evidence type="ECO:0000256" key="1">
    <source>
        <dbReference type="SAM" id="MobiDB-lite"/>
    </source>
</evidence>
<protein>
    <submittedName>
        <fullName evidence="2">Uncharacterized protein</fullName>
    </submittedName>
</protein>
<feature type="region of interest" description="Disordered" evidence="1">
    <location>
        <begin position="1"/>
        <end position="41"/>
    </location>
</feature>
<reference evidence="2 3" key="1">
    <citation type="submission" date="2019-03" db="EMBL/GenBank/DDBJ databases">
        <title>First draft genome of Liparis tanakae, snailfish: a comprehensive survey of snailfish specific genes.</title>
        <authorList>
            <person name="Kim W."/>
            <person name="Song I."/>
            <person name="Jeong J.-H."/>
            <person name="Kim D."/>
            <person name="Kim S."/>
            <person name="Ryu S."/>
            <person name="Song J.Y."/>
            <person name="Lee S.K."/>
        </authorList>
    </citation>
    <scope>NUCLEOTIDE SEQUENCE [LARGE SCALE GENOMIC DNA]</scope>
    <source>
        <tissue evidence="2">Muscle</tissue>
    </source>
</reference>